<evidence type="ECO:0000313" key="3">
    <source>
        <dbReference type="Proteomes" id="UP000036834"/>
    </source>
</evidence>
<reference evidence="2" key="2">
    <citation type="submission" date="2015-07" db="EMBL/GenBank/DDBJ databases">
        <title>MeaNS - Measles Nucleotide Surveillance Program.</title>
        <authorList>
            <person name="Tran T."/>
            <person name="Druce J."/>
        </authorList>
    </citation>
    <scope>NUCLEOTIDE SEQUENCE</scope>
    <source>
        <strain evidence="2">DSM 9887</strain>
    </source>
</reference>
<proteinExistence type="predicted"/>
<comment type="caution">
    <text evidence="2">The sequence shown here is derived from an EMBL/GenBank/DDBJ whole genome shotgun (WGS) entry which is preliminary data.</text>
</comment>
<reference evidence="3" key="1">
    <citation type="submission" date="2015-07" db="EMBL/GenBank/DDBJ databases">
        <title>Genome sequencing project for genomic taxonomy and phylogenomics of Bacillus-like bacteria.</title>
        <authorList>
            <person name="Liu B."/>
            <person name="Wang J."/>
            <person name="Zhu Y."/>
            <person name="Liu G."/>
            <person name="Chen Q."/>
            <person name="Chen Z."/>
            <person name="Lan J."/>
            <person name="Che J."/>
            <person name="Ge C."/>
            <person name="Shi H."/>
            <person name="Pan Z."/>
            <person name="Liu X."/>
        </authorList>
    </citation>
    <scope>NUCLEOTIDE SEQUENCE [LARGE SCALE GENOMIC DNA]</scope>
    <source>
        <strain evidence="3">DSM 9887</strain>
    </source>
</reference>
<dbReference type="Proteomes" id="UP000036834">
    <property type="component" value="Unassembled WGS sequence"/>
</dbReference>
<dbReference type="RefSeq" id="WP_049739008.1">
    <property type="nucleotide sequence ID" value="NZ_BJON01000031.1"/>
</dbReference>
<gene>
    <name evidence="2" type="ORF">ADS79_14135</name>
    <name evidence="1" type="ORF">BRE01_62750</name>
</gene>
<reference evidence="1 4" key="3">
    <citation type="submission" date="2019-06" db="EMBL/GenBank/DDBJ databases">
        <title>Whole genome shotgun sequence of Brevibacillus reuszeri NBRC 15719.</title>
        <authorList>
            <person name="Hosoyama A."/>
            <person name="Uohara A."/>
            <person name="Ohji S."/>
            <person name="Ichikawa N."/>
        </authorList>
    </citation>
    <scope>NUCLEOTIDE SEQUENCE [LARGE SCALE GENOMIC DNA]</scope>
    <source>
        <strain evidence="1 4">NBRC 15719</strain>
    </source>
</reference>
<dbReference type="PATRIC" id="fig|54915.3.peg.1852"/>
<dbReference type="EMBL" id="LGIQ01000007">
    <property type="protein sequence ID" value="KNB72957.1"/>
    <property type="molecule type" value="Genomic_DNA"/>
</dbReference>
<evidence type="ECO:0000313" key="1">
    <source>
        <dbReference type="EMBL" id="GED72573.1"/>
    </source>
</evidence>
<dbReference type="AlphaFoldDB" id="A0A0K9YWF9"/>
<accession>A0A0K9YWF9</accession>
<dbReference type="EMBL" id="BJON01000031">
    <property type="protein sequence ID" value="GED72573.1"/>
    <property type="molecule type" value="Genomic_DNA"/>
</dbReference>
<evidence type="ECO:0000313" key="2">
    <source>
        <dbReference type="EMBL" id="KNB72957.1"/>
    </source>
</evidence>
<protein>
    <submittedName>
        <fullName evidence="2">Uncharacterized protein</fullName>
    </submittedName>
</protein>
<dbReference type="Proteomes" id="UP000319578">
    <property type="component" value="Unassembled WGS sequence"/>
</dbReference>
<keyword evidence="4" id="KW-1185">Reference proteome</keyword>
<dbReference type="STRING" id="54915.ADS79_14135"/>
<organism evidence="2 3">
    <name type="scientific">Brevibacillus reuszeri</name>
    <dbReference type="NCBI Taxonomy" id="54915"/>
    <lineage>
        <taxon>Bacteria</taxon>
        <taxon>Bacillati</taxon>
        <taxon>Bacillota</taxon>
        <taxon>Bacilli</taxon>
        <taxon>Bacillales</taxon>
        <taxon>Paenibacillaceae</taxon>
        <taxon>Brevibacillus</taxon>
    </lineage>
</organism>
<sequence>MSKRIYYVSQFDGAVHNINDSEHKLICETEAYIGQDCGEDGFKVNEEVKLWTITEVAEFFK</sequence>
<name>A0A0K9YWF9_9BACL</name>
<evidence type="ECO:0000313" key="4">
    <source>
        <dbReference type="Proteomes" id="UP000319578"/>
    </source>
</evidence>